<dbReference type="InterPro" id="IPR029044">
    <property type="entry name" value="Nucleotide-diphossugar_trans"/>
</dbReference>
<dbReference type="AlphaFoldDB" id="A0AAD8JER2"/>
<dbReference type="EC" id="2.7.7.9" evidence="2"/>
<dbReference type="Proteomes" id="UP001237642">
    <property type="component" value="Unassembled WGS sequence"/>
</dbReference>
<evidence type="ECO:0000256" key="6">
    <source>
        <dbReference type="SAM" id="SignalP"/>
    </source>
</evidence>
<evidence type="ECO:0000313" key="8">
    <source>
        <dbReference type="Proteomes" id="UP001237642"/>
    </source>
</evidence>
<keyword evidence="6" id="KW-0732">Signal</keyword>
<feature type="signal peptide" evidence="6">
    <location>
        <begin position="1"/>
        <end position="20"/>
    </location>
</feature>
<sequence length="211" mass="23725">MLCWTDCCWLIFSFCSFREGLNLVKEAIGRTGSVIEVRNGLTFLDLIVVQIETLNAKYGCNVPLLLMNSFNTHDDTQKIVEKYTASKIDIHAFNQSQFLRLVVEDFMPLPSKGISGKDGWIMLKKRMTGVTNILVGPGDPETLHPDVGCIYLNTLPEPKLEKAGECFCMAKCFRQAAKVYASGRFYLKCLSACSTRRSGKKVGFLIDTMWK</sequence>
<feature type="chain" id="PRO_5042094150" description="UTP--glucose-1-phosphate uridylyltransferase" evidence="6">
    <location>
        <begin position="21"/>
        <end position="211"/>
    </location>
</feature>
<comment type="similarity">
    <text evidence="1">Belongs to the UDPGP type 1 family.</text>
</comment>
<evidence type="ECO:0000256" key="4">
    <source>
        <dbReference type="ARBA" id="ARBA00022695"/>
    </source>
</evidence>
<reference evidence="7" key="2">
    <citation type="submission" date="2023-05" db="EMBL/GenBank/DDBJ databases">
        <authorList>
            <person name="Schelkunov M.I."/>
        </authorList>
    </citation>
    <scope>NUCLEOTIDE SEQUENCE</scope>
    <source>
        <strain evidence="7">Hsosn_3</strain>
        <tissue evidence="7">Leaf</tissue>
    </source>
</reference>
<evidence type="ECO:0000256" key="1">
    <source>
        <dbReference type="ARBA" id="ARBA00010401"/>
    </source>
</evidence>
<reference evidence="7" key="1">
    <citation type="submission" date="2023-02" db="EMBL/GenBank/DDBJ databases">
        <title>Genome of toxic invasive species Heracleum sosnowskyi carries increased number of genes despite the absence of recent whole-genome duplications.</title>
        <authorList>
            <person name="Schelkunov M."/>
            <person name="Shtratnikova V."/>
            <person name="Makarenko M."/>
            <person name="Klepikova A."/>
            <person name="Omelchenko D."/>
            <person name="Novikova G."/>
            <person name="Obukhova E."/>
            <person name="Bogdanov V."/>
            <person name="Penin A."/>
            <person name="Logacheva M."/>
        </authorList>
    </citation>
    <scope>NUCLEOTIDE SEQUENCE</scope>
    <source>
        <strain evidence="7">Hsosn_3</strain>
        <tissue evidence="7">Leaf</tissue>
    </source>
</reference>
<dbReference type="SUPFAM" id="SSF53448">
    <property type="entry name" value="Nucleotide-diphospho-sugar transferases"/>
    <property type="match status" value="1"/>
</dbReference>
<dbReference type="PANTHER" id="PTHR43511">
    <property type="match status" value="1"/>
</dbReference>
<protein>
    <recommendedName>
        <fullName evidence="2">UTP--glucose-1-phosphate uridylyltransferase</fullName>
        <ecNumber evidence="2">2.7.7.9</ecNumber>
    </recommendedName>
</protein>
<accession>A0AAD8JER2</accession>
<comment type="catalytic activity">
    <reaction evidence="5">
        <text>alpha-D-glucose 1-phosphate + UTP + H(+) = UDP-alpha-D-glucose + diphosphate</text>
        <dbReference type="Rhea" id="RHEA:19889"/>
        <dbReference type="ChEBI" id="CHEBI:15378"/>
        <dbReference type="ChEBI" id="CHEBI:33019"/>
        <dbReference type="ChEBI" id="CHEBI:46398"/>
        <dbReference type="ChEBI" id="CHEBI:58601"/>
        <dbReference type="ChEBI" id="CHEBI:58885"/>
        <dbReference type="EC" id="2.7.7.9"/>
    </reaction>
</comment>
<evidence type="ECO:0000256" key="5">
    <source>
        <dbReference type="ARBA" id="ARBA00048128"/>
    </source>
</evidence>
<dbReference type="InterPro" id="IPR016267">
    <property type="entry name" value="UDPGP_trans"/>
</dbReference>
<dbReference type="EMBL" id="JAUIZM010000001">
    <property type="protein sequence ID" value="KAK1402849.1"/>
    <property type="molecule type" value="Genomic_DNA"/>
</dbReference>
<evidence type="ECO:0000256" key="2">
    <source>
        <dbReference type="ARBA" id="ARBA00012415"/>
    </source>
</evidence>
<dbReference type="Pfam" id="PF01704">
    <property type="entry name" value="UDPGP"/>
    <property type="match status" value="1"/>
</dbReference>
<dbReference type="Gene3D" id="3.90.550.10">
    <property type="entry name" value="Spore Coat Polysaccharide Biosynthesis Protein SpsA, Chain A"/>
    <property type="match status" value="1"/>
</dbReference>
<dbReference type="InterPro" id="IPR002618">
    <property type="entry name" value="UDPGP_fam"/>
</dbReference>
<organism evidence="7 8">
    <name type="scientific">Heracleum sosnowskyi</name>
    <dbReference type="NCBI Taxonomy" id="360622"/>
    <lineage>
        <taxon>Eukaryota</taxon>
        <taxon>Viridiplantae</taxon>
        <taxon>Streptophyta</taxon>
        <taxon>Embryophyta</taxon>
        <taxon>Tracheophyta</taxon>
        <taxon>Spermatophyta</taxon>
        <taxon>Magnoliopsida</taxon>
        <taxon>eudicotyledons</taxon>
        <taxon>Gunneridae</taxon>
        <taxon>Pentapetalae</taxon>
        <taxon>asterids</taxon>
        <taxon>campanulids</taxon>
        <taxon>Apiales</taxon>
        <taxon>Apiaceae</taxon>
        <taxon>Apioideae</taxon>
        <taxon>apioid superclade</taxon>
        <taxon>Tordylieae</taxon>
        <taxon>Tordyliinae</taxon>
        <taxon>Heracleum</taxon>
    </lineage>
</organism>
<dbReference type="GO" id="GO:0006011">
    <property type="term" value="P:UDP-alpha-D-glucose metabolic process"/>
    <property type="evidence" value="ECO:0007669"/>
    <property type="project" value="InterPro"/>
</dbReference>
<keyword evidence="3" id="KW-0808">Transferase</keyword>
<keyword evidence="8" id="KW-1185">Reference proteome</keyword>
<gene>
    <name evidence="7" type="ORF">POM88_002454</name>
</gene>
<dbReference type="GO" id="GO:0003983">
    <property type="term" value="F:UTP:glucose-1-phosphate uridylyltransferase activity"/>
    <property type="evidence" value="ECO:0007669"/>
    <property type="project" value="UniProtKB-EC"/>
</dbReference>
<keyword evidence="4" id="KW-0548">Nucleotidyltransferase</keyword>
<evidence type="ECO:0000256" key="3">
    <source>
        <dbReference type="ARBA" id="ARBA00022679"/>
    </source>
</evidence>
<proteinExistence type="inferred from homology"/>
<evidence type="ECO:0000313" key="7">
    <source>
        <dbReference type="EMBL" id="KAK1402849.1"/>
    </source>
</evidence>
<name>A0AAD8JER2_9APIA</name>
<comment type="caution">
    <text evidence="7">The sequence shown here is derived from an EMBL/GenBank/DDBJ whole genome shotgun (WGS) entry which is preliminary data.</text>
</comment>